<keyword evidence="3 5" id="KW-1133">Transmembrane helix</keyword>
<feature type="transmembrane region" description="Helical" evidence="5">
    <location>
        <begin position="696"/>
        <end position="718"/>
    </location>
</feature>
<dbReference type="EMBL" id="CATQJA010000888">
    <property type="protein sequence ID" value="CAJ0564488.1"/>
    <property type="molecule type" value="Genomic_DNA"/>
</dbReference>
<keyword evidence="5" id="KW-0407">Ion channel</keyword>
<dbReference type="AlphaFoldDB" id="A0AA36FW51"/>
<evidence type="ECO:0000313" key="10">
    <source>
        <dbReference type="Proteomes" id="UP001177023"/>
    </source>
</evidence>
<dbReference type="CDD" id="cd19051">
    <property type="entry name" value="LGIC_TM_cation"/>
    <property type="match status" value="1"/>
</dbReference>
<evidence type="ECO:0000259" key="7">
    <source>
        <dbReference type="Pfam" id="PF02931"/>
    </source>
</evidence>
<dbReference type="PRINTS" id="PR00252">
    <property type="entry name" value="NRIONCHANNEL"/>
</dbReference>
<dbReference type="CDD" id="cd18989">
    <property type="entry name" value="LGIC_ECD_cation"/>
    <property type="match status" value="1"/>
</dbReference>
<accession>A0AA36FW51</accession>
<dbReference type="InterPro" id="IPR006029">
    <property type="entry name" value="Neurotrans-gated_channel_TM"/>
</dbReference>
<evidence type="ECO:0000256" key="5">
    <source>
        <dbReference type="RuleBase" id="RU000687"/>
    </source>
</evidence>
<dbReference type="SUPFAM" id="SSF63712">
    <property type="entry name" value="Nicotinic receptor ligand binding domain-like"/>
    <property type="match status" value="1"/>
</dbReference>
<keyword evidence="2 5" id="KW-0812">Transmembrane</keyword>
<evidence type="ECO:0000256" key="2">
    <source>
        <dbReference type="ARBA" id="ARBA00022692"/>
    </source>
</evidence>
<dbReference type="GO" id="GO:0004888">
    <property type="term" value="F:transmembrane signaling receptor activity"/>
    <property type="evidence" value="ECO:0007669"/>
    <property type="project" value="InterPro"/>
</dbReference>
<comment type="caution">
    <text evidence="9">The sequence shown here is derived from an EMBL/GenBank/DDBJ whole genome shotgun (WGS) entry which is preliminary data.</text>
</comment>
<dbReference type="InterPro" id="IPR018000">
    <property type="entry name" value="Neurotransmitter_ion_chnl_CS"/>
</dbReference>
<evidence type="ECO:0000256" key="4">
    <source>
        <dbReference type="ARBA" id="ARBA00023136"/>
    </source>
</evidence>
<feature type="domain" description="Neurotransmitter-gated ion-channel transmembrane" evidence="8">
    <location>
        <begin position="521"/>
        <end position="626"/>
    </location>
</feature>
<feature type="chain" id="PRO_5041446952" evidence="6">
    <location>
        <begin position="16"/>
        <end position="727"/>
    </location>
</feature>
<sequence>MQAIFCALLLRAISAISPPWSANFNAPIIGNDVPYSDQIQPGGKVLAELLHQRKPFDFYNRFTEEFLPDSQAIAQMLATAEYSDIMVSNYPPTKNFTAALRDGLPTINRRISENLRTRSVQRSGLYAYILDKMDTFFTRAFALSDPMSLSFACHHYSPLQMFEVYNSLLNCAPMSWPRVNLTNALMDTFRLIEQSPGWGKLGAEEADDYEHYKSNYIYLAQTSKTFEDYRGNPAAFDAEMKQATDFLTTMIGLDRYTVLRRLAYWSQESNEKCMMDMLRPEYAMRHEYIMEMGQIMVKDLEKIVTVYEKDLVSHLLAGYNKLARPVRDYNSKLNITVQPQIYSLIEVNELSEQIKLLLWFPQSWKDEFLTWNATEWSGIRSINVPATQVWLPDGYIFNTVDVKEPLTQFNVRVSHEGIVEADFNKLIDIGCSMSILNFPFDTQLCSLQFGSWSYQFHQISHIMKPVNVPTNAAQFEWEILNFTAEKVVKSYEGTNGVMNTYEEIFYHLKIKRKPLNYIVVILIPTFLIVNVSIVGLFTPHGIQGDRQEKVSLGLTTLLTMAVILDMVSSEMPKSSEGVPLLGRYVLIQTAISILAIAVSVITIFIHERVLYMNTPVPRWILNLFQEHKDYYEVPRCLDLDFDVTHSDDSICSFNSKNDVVREVRACINLIRAQLATIEAEKEIHVLWQRFFSLADVTAMSCFLVLNLCTTVLMFWSAFRQEFIVGVP</sequence>
<dbReference type="PANTHER" id="PTHR18945">
    <property type="entry name" value="NEUROTRANSMITTER GATED ION CHANNEL"/>
    <property type="match status" value="1"/>
</dbReference>
<dbReference type="InterPro" id="IPR006202">
    <property type="entry name" value="Neur_chan_lig-bd"/>
</dbReference>
<evidence type="ECO:0000259" key="8">
    <source>
        <dbReference type="Pfam" id="PF02932"/>
    </source>
</evidence>
<evidence type="ECO:0000256" key="3">
    <source>
        <dbReference type="ARBA" id="ARBA00022989"/>
    </source>
</evidence>
<dbReference type="InterPro" id="IPR036719">
    <property type="entry name" value="Neuro-gated_channel_TM_sf"/>
</dbReference>
<gene>
    <name evidence="9" type="ORF">MSPICULIGERA_LOCUS3162</name>
</gene>
<feature type="transmembrane region" description="Helical" evidence="5">
    <location>
        <begin position="517"/>
        <end position="538"/>
    </location>
</feature>
<dbReference type="GO" id="GO:0005230">
    <property type="term" value="F:extracellular ligand-gated monoatomic ion channel activity"/>
    <property type="evidence" value="ECO:0007669"/>
    <property type="project" value="InterPro"/>
</dbReference>
<keyword evidence="6" id="KW-0732">Signal</keyword>
<feature type="domain" description="Neurotransmitter-gated ion-channel ligand-binding" evidence="7">
    <location>
        <begin position="308"/>
        <end position="514"/>
    </location>
</feature>
<evidence type="ECO:0000256" key="6">
    <source>
        <dbReference type="SAM" id="SignalP"/>
    </source>
</evidence>
<evidence type="ECO:0000256" key="1">
    <source>
        <dbReference type="ARBA" id="ARBA00004141"/>
    </source>
</evidence>
<protein>
    <submittedName>
        <fullName evidence="9">Uncharacterized protein</fullName>
    </submittedName>
</protein>
<comment type="similarity">
    <text evidence="5">Belongs to the ligand-gated ion channel (TC 1.A.9) family.</text>
</comment>
<keyword evidence="10" id="KW-1185">Reference proteome</keyword>
<organism evidence="9 10">
    <name type="scientific">Mesorhabditis spiculigera</name>
    <dbReference type="NCBI Taxonomy" id="96644"/>
    <lineage>
        <taxon>Eukaryota</taxon>
        <taxon>Metazoa</taxon>
        <taxon>Ecdysozoa</taxon>
        <taxon>Nematoda</taxon>
        <taxon>Chromadorea</taxon>
        <taxon>Rhabditida</taxon>
        <taxon>Rhabditina</taxon>
        <taxon>Rhabditomorpha</taxon>
        <taxon>Rhabditoidea</taxon>
        <taxon>Rhabditidae</taxon>
        <taxon>Mesorhabditinae</taxon>
        <taxon>Mesorhabditis</taxon>
    </lineage>
</organism>
<dbReference type="PROSITE" id="PS00236">
    <property type="entry name" value="NEUROTR_ION_CHANNEL"/>
    <property type="match status" value="1"/>
</dbReference>
<feature type="transmembrane region" description="Helical" evidence="5">
    <location>
        <begin position="581"/>
        <end position="605"/>
    </location>
</feature>
<feature type="non-terminal residue" evidence="9">
    <location>
        <position position="1"/>
    </location>
</feature>
<dbReference type="InterPro" id="IPR006201">
    <property type="entry name" value="Neur_channel"/>
</dbReference>
<dbReference type="Pfam" id="PF02931">
    <property type="entry name" value="Neur_chan_LBD"/>
    <property type="match status" value="1"/>
</dbReference>
<reference evidence="9" key="1">
    <citation type="submission" date="2023-06" db="EMBL/GenBank/DDBJ databases">
        <authorList>
            <person name="Delattre M."/>
        </authorList>
    </citation>
    <scope>NUCLEOTIDE SEQUENCE</scope>
    <source>
        <strain evidence="9">AF72</strain>
    </source>
</reference>
<keyword evidence="5" id="KW-0813">Transport</keyword>
<dbReference type="FunFam" id="2.70.170.10:FF:000027">
    <property type="entry name" value="Ligand-Gated ion Channel"/>
    <property type="match status" value="1"/>
</dbReference>
<dbReference type="Gene3D" id="2.70.170.10">
    <property type="entry name" value="Neurotransmitter-gated ion-channel ligand-binding domain"/>
    <property type="match status" value="1"/>
</dbReference>
<name>A0AA36FW51_9BILA</name>
<keyword evidence="5" id="KW-0406">Ion transport</keyword>
<evidence type="ECO:0000313" key="9">
    <source>
        <dbReference type="EMBL" id="CAJ0564488.1"/>
    </source>
</evidence>
<dbReference type="Pfam" id="PF02932">
    <property type="entry name" value="Neur_chan_memb"/>
    <property type="match status" value="1"/>
</dbReference>
<dbReference type="GO" id="GO:0016020">
    <property type="term" value="C:membrane"/>
    <property type="evidence" value="ECO:0007669"/>
    <property type="project" value="UniProtKB-SubCell"/>
</dbReference>
<proteinExistence type="inferred from homology"/>
<feature type="signal peptide" evidence="6">
    <location>
        <begin position="1"/>
        <end position="15"/>
    </location>
</feature>
<feature type="transmembrane region" description="Helical" evidence="5">
    <location>
        <begin position="550"/>
        <end position="569"/>
    </location>
</feature>
<comment type="subcellular location">
    <subcellularLocation>
        <location evidence="1">Membrane</location>
        <topology evidence="1">Multi-pass membrane protein</topology>
    </subcellularLocation>
</comment>
<dbReference type="Gene3D" id="1.20.58.390">
    <property type="entry name" value="Neurotransmitter-gated ion-channel transmembrane domain"/>
    <property type="match status" value="1"/>
</dbReference>
<keyword evidence="4 5" id="KW-0472">Membrane</keyword>
<dbReference type="SUPFAM" id="SSF90112">
    <property type="entry name" value="Neurotransmitter-gated ion-channel transmembrane pore"/>
    <property type="match status" value="1"/>
</dbReference>
<dbReference type="Proteomes" id="UP001177023">
    <property type="component" value="Unassembled WGS sequence"/>
</dbReference>
<dbReference type="InterPro" id="IPR038050">
    <property type="entry name" value="Neuro_actylchol_rec"/>
</dbReference>
<dbReference type="InterPro" id="IPR036734">
    <property type="entry name" value="Neur_chan_lig-bd_sf"/>
</dbReference>